<dbReference type="RefSeq" id="WP_003485627.1">
    <property type="nucleotide sequence ID" value="NZ_JXSU01000007.1"/>
</dbReference>
<dbReference type="PROSITE" id="PS51257">
    <property type="entry name" value="PROKAR_LIPOPROTEIN"/>
    <property type="match status" value="1"/>
</dbReference>
<sequence length="289" mass="33084">MRYEGAIFRPPSEANSLILQITIGCSHNKCSFCSMYKNEKFRVRNLEEIFEDLEESKLYYRRINRIFLADGDALCLKTETLKRILVKIKETHPQCDRVGIYATAKDVLRKSIEELKELRELGLGIVYMGLESGSPEILEDINKGVKVEEYIEASKKARTSGIKSSITVISGLGGKEKWQQHAIETGKALSLIDPDYVGLLTLLLDEGTEMTEQVKRGEITLLKPEEVMKETKLMLENMNVTNCIFRSNHASNYVALRGTLPSDKEKLINVIENILKKDFYYKEDMYRLL</sequence>
<dbReference type="PANTHER" id="PTHR43409">
    <property type="entry name" value="ANAEROBIC MAGNESIUM-PROTOPORPHYRIN IX MONOMETHYL ESTER CYCLASE-RELATED"/>
    <property type="match status" value="1"/>
</dbReference>
<proteinExistence type="predicted"/>
<dbReference type="SUPFAM" id="SSF102114">
    <property type="entry name" value="Radical SAM enzymes"/>
    <property type="match status" value="1"/>
</dbReference>
<evidence type="ECO:0000256" key="5">
    <source>
        <dbReference type="ARBA" id="ARBA00023014"/>
    </source>
</evidence>
<dbReference type="SMART" id="SM00729">
    <property type="entry name" value="Elp3"/>
    <property type="match status" value="1"/>
</dbReference>
<dbReference type="InterPro" id="IPR051198">
    <property type="entry name" value="BchE-like"/>
</dbReference>
<gene>
    <name evidence="7" type="ORF">N495_10140</name>
</gene>
<dbReference type="InterPro" id="IPR006638">
    <property type="entry name" value="Elp3/MiaA/NifB-like_rSAM"/>
</dbReference>
<organism evidence="7 8">
    <name type="scientific">Clostridium botulinum B2 450</name>
    <dbReference type="NCBI Taxonomy" id="1379739"/>
    <lineage>
        <taxon>Bacteria</taxon>
        <taxon>Bacillati</taxon>
        <taxon>Bacillota</taxon>
        <taxon>Clostridia</taxon>
        <taxon>Eubacteriales</taxon>
        <taxon>Clostridiaceae</taxon>
        <taxon>Clostridium</taxon>
    </lineage>
</organism>
<dbReference type="InterPro" id="IPR058240">
    <property type="entry name" value="rSAM_sf"/>
</dbReference>
<evidence type="ECO:0000313" key="7">
    <source>
        <dbReference type="EMBL" id="KIS23938.1"/>
    </source>
</evidence>
<dbReference type="GO" id="GO:0032259">
    <property type="term" value="P:methylation"/>
    <property type="evidence" value="ECO:0007669"/>
    <property type="project" value="UniProtKB-KW"/>
</dbReference>
<evidence type="ECO:0000256" key="1">
    <source>
        <dbReference type="ARBA" id="ARBA00001966"/>
    </source>
</evidence>
<keyword evidence="7" id="KW-0489">Methyltransferase</keyword>
<dbReference type="SFLD" id="SFLDG01082">
    <property type="entry name" value="B12-binding_domain_containing"/>
    <property type="match status" value="1"/>
</dbReference>
<dbReference type="PANTHER" id="PTHR43409:SF4">
    <property type="entry name" value="RADICAL SAM SUPERFAMILY PROTEIN"/>
    <property type="match status" value="1"/>
</dbReference>
<dbReference type="SFLD" id="SFLDG01095">
    <property type="entry name" value="Uncharacterised_Radical_SAM_Su"/>
    <property type="match status" value="1"/>
</dbReference>
<evidence type="ECO:0000256" key="2">
    <source>
        <dbReference type="ARBA" id="ARBA00022691"/>
    </source>
</evidence>
<feature type="domain" description="Radical SAM core" evidence="6">
    <location>
        <begin position="9"/>
        <end position="246"/>
    </location>
</feature>
<dbReference type="PATRIC" id="fig|1379739.3.peg.2388"/>
<dbReference type="Pfam" id="PF04055">
    <property type="entry name" value="Radical_SAM"/>
    <property type="match status" value="1"/>
</dbReference>
<name>A0A0D0ZZF5_CLOBO</name>
<dbReference type="EMBL" id="JXSU01000007">
    <property type="protein sequence ID" value="KIS23938.1"/>
    <property type="molecule type" value="Genomic_DNA"/>
</dbReference>
<evidence type="ECO:0000256" key="3">
    <source>
        <dbReference type="ARBA" id="ARBA00022723"/>
    </source>
</evidence>
<comment type="cofactor">
    <cofactor evidence="1">
        <name>[4Fe-4S] cluster</name>
        <dbReference type="ChEBI" id="CHEBI:49883"/>
    </cofactor>
</comment>
<dbReference type="Gene3D" id="3.20.20.70">
    <property type="entry name" value="Aldolase class I"/>
    <property type="match status" value="1"/>
</dbReference>
<dbReference type="InterPro" id="IPR007197">
    <property type="entry name" value="rSAM"/>
</dbReference>
<keyword evidence="3" id="KW-0479">Metal-binding</keyword>
<dbReference type="AlphaFoldDB" id="A0A0D0ZZF5"/>
<comment type="caution">
    <text evidence="7">The sequence shown here is derived from an EMBL/GenBank/DDBJ whole genome shotgun (WGS) entry which is preliminary data.</text>
</comment>
<reference evidence="7 8" key="1">
    <citation type="submission" date="2014-06" db="EMBL/GenBank/DDBJ databases">
        <title>Genome characterization of distinct group I Clostridium botulinum lineages.</title>
        <authorList>
            <person name="Giordani F."/>
            <person name="Anselmo A."/>
            <person name="Fillo S."/>
            <person name="Palozzi A.M."/>
            <person name="Fortunato A."/>
            <person name="Gentile B."/>
            <person name="Ciammaruconi A."/>
            <person name="Anniballi F."/>
            <person name="De Medici D."/>
            <person name="Lista F."/>
        </authorList>
    </citation>
    <scope>NUCLEOTIDE SEQUENCE [LARGE SCALE GENOMIC DNA]</scope>
    <source>
        <strain evidence="7 8">B2 450</strain>
    </source>
</reference>
<keyword evidence="2" id="KW-0949">S-adenosyl-L-methionine</keyword>
<dbReference type="PROSITE" id="PS51918">
    <property type="entry name" value="RADICAL_SAM"/>
    <property type="match status" value="1"/>
</dbReference>
<dbReference type="HOGENOM" id="CLU_044464_1_0_9"/>
<dbReference type="CDD" id="cd01335">
    <property type="entry name" value="Radical_SAM"/>
    <property type="match status" value="1"/>
</dbReference>
<dbReference type="SFLD" id="SFLDS00029">
    <property type="entry name" value="Radical_SAM"/>
    <property type="match status" value="1"/>
</dbReference>
<dbReference type="Proteomes" id="UP000032250">
    <property type="component" value="Unassembled WGS sequence"/>
</dbReference>
<accession>A0A0D0ZZF5</accession>
<evidence type="ECO:0000259" key="6">
    <source>
        <dbReference type="PROSITE" id="PS51918"/>
    </source>
</evidence>
<dbReference type="OrthoDB" id="9777636at2"/>
<protein>
    <submittedName>
        <fullName evidence="7">Methyltransferase</fullName>
    </submittedName>
</protein>
<keyword evidence="7" id="KW-0808">Transferase</keyword>
<keyword evidence="5" id="KW-0411">Iron-sulfur</keyword>
<keyword evidence="4" id="KW-0408">Iron</keyword>
<dbReference type="GO" id="GO:0008168">
    <property type="term" value="F:methyltransferase activity"/>
    <property type="evidence" value="ECO:0007669"/>
    <property type="project" value="UniProtKB-KW"/>
</dbReference>
<dbReference type="GO" id="GO:0051536">
    <property type="term" value="F:iron-sulfur cluster binding"/>
    <property type="evidence" value="ECO:0007669"/>
    <property type="project" value="UniProtKB-KW"/>
</dbReference>
<evidence type="ECO:0000256" key="4">
    <source>
        <dbReference type="ARBA" id="ARBA00023004"/>
    </source>
</evidence>
<dbReference type="InterPro" id="IPR013785">
    <property type="entry name" value="Aldolase_TIM"/>
</dbReference>
<dbReference type="GO" id="GO:0046872">
    <property type="term" value="F:metal ion binding"/>
    <property type="evidence" value="ECO:0007669"/>
    <property type="project" value="UniProtKB-KW"/>
</dbReference>
<evidence type="ECO:0000313" key="8">
    <source>
        <dbReference type="Proteomes" id="UP000032250"/>
    </source>
</evidence>